<feature type="domain" description="Sulfatase N-terminal" evidence="7">
    <location>
        <begin position="60"/>
        <end position="388"/>
    </location>
</feature>
<feature type="chain" id="PRO_5041996770" evidence="6">
    <location>
        <begin position="21"/>
        <end position="615"/>
    </location>
</feature>
<feature type="compositionally biased region" description="Acidic residues" evidence="5">
    <location>
        <begin position="596"/>
        <end position="615"/>
    </location>
</feature>
<dbReference type="EMBL" id="BLLK01000020">
    <property type="protein sequence ID" value="GFH45542.1"/>
    <property type="molecule type" value="Genomic_DNA"/>
</dbReference>
<comment type="similarity">
    <text evidence="1">Belongs to the sulfatase family.</text>
</comment>
<dbReference type="Proteomes" id="UP001054902">
    <property type="component" value="Unassembled WGS sequence"/>
</dbReference>
<sequence>MKRNNYIIHFLSILLSIVTAQDKPNLVVVYTDEHNLRTIGAYRELQSKKVAEPWGDGVVVDTPNIDRLANEGSIWTSFYTVAPLCTPSRASFMTGLYPKATGAHLNHNEMYETMTTWAKVLKQRGYHTGYTGKWHLNGNEKPGWNSGKKYGFIDNKWQYNRGHWKFFEDHPTLGPQAYEWTDESEAKFAKTMDKNYVTDFLMDRGIETMQDAIDQDKPFAVMISIPDPHSPNIVRPPYNSMYQHFKYEVPMTGKAALKKKPALPGWSAISLDISEASATIKSMESDPIRHGYYANIFGMVKLIDDQVGKLFQFLENNGVSDDTIVVFTSDHGDQLGEHAKHNKGRPYETSAGVPFLMRWPNGIEAGKVINTAYTSVDFAPTILSMMGITNPNMEFHGIDGSKEVLSPNKNTDSYITKKQTRFITDSATSKWATAVRDDFKLTLSNGEPWFFDLSTDPNELHNVYTNANYTSIIEEMQSDLYDTMFQHQFPLAENDVIFFSQPSCWDSRSQISAWNKRLCNELTDIKFSPACTWRKIYEECPNACNRCCVDSPGKIFINGQLKTCNEVSEYCENKKVQNFCPVKCNACPNQRSMSTGDEEESSNLNEFEDDDLRLL</sequence>
<dbReference type="PROSITE" id="PS00523">
    <property type="entry name" value="SULFATASE_1"/>
    <property type="match status" value="1"/>
</dbReference>
<keyword evidence="2" id="KW-0479">Metal-binding</keyword>
<evidence type="ECO:0000313" key="9">
    <source>
        <dbReference type="Proteomes" id="UP001054902"/>
    </source>
</evidence>
<evidence type="ECO:0000313" key="8">
    <source>
        <dbReference type="EMBL" id="GFH45542.1"/>
    </source>
</evidence>
<reference evidence="8 9" key="1">
    <citation type="journal article" date="2021" name="Sci. Rep.">
        <title>The genome of the diatom Chaetoceros tenuissimus carries an ancient integrated fragment of an extant virus.</title>
        <authorList>
            <person name="Hongo Y."/>
            <person name="Kimura K."/>
            <person name="Takaki Y."/>
            <person name="Yoshida Y."/>
            <person name="Baba S."/>
            <person name="Kobayashi G."/>
            <person name="Nagasaki K."/>
            <person name="Hano T."/>
            <person name="Tomaru Y."/>
        </authorList>
    </citation>
    <scope>NUCLEOTIDE SEQUENCE [LARGE SCALE GENOMIC DNA]</scope>
    <source>
        <strain evidence="8 9">NIES-3715</strain>
    </source>
</reference>
<organism evidence="8 9">
    <name type="scientific">Chaetoceros tenuissimus</name>
    <dbReference type="NCBI Taxonomy" id="426638"/>
    <lineage>
        <taxon>Eukaryota</taxon>
        <taxon>Sar</taxon>
        <taxon>Stramenopiles</taxon>
        <taxon>Ochrophyta</taxon>
        <taxon>Bacillariophyta</taxon>
        <taxon>Coscinodiscophyceae</taxon>
        <taxon>Chaetocerotophycidae</taxon>
        <taxon>Chaetocerotales</taxon>
        <taxon>Chaetocerotaceae</taxon>
        <taxon>Chaetoceros</taxon>
    </lineage>
</organism>
<evidence type="ECO:0000256" key="4">
    <source>
        <dbReference type="ARBA" id="ARBA00022837"/>
    </source>
</evidence>
<dbReference type="Pfam" id="PF00884">
    <property type="entry name" value="Sulfatase"/>
    <property type="match status" value="1"/>
</dbReference>
<dbReference type="GO" id="GO:0046872">
    <property type="term" value="F:metal ion binding"/>
    <property type="evidence" value="ECO:0007669"/>
    <property type="project" value="UniProtKB-KW"/>
</dbReference>
<protein>
    <submittedName>
        <fullName evidence="8">DUF4976 domain-containing protein</fullName>
    </submittedName>
</protein>
<dbReference type="InterPro" id="IPR000917">
    <property type="entry name" value="Sulfatase_N"/>
</dbReference>
<name>A0AAD3GZZ3_9STRA</name>
<evidence type="ECO:0000256" key="1">
    <source>
        <dbReference type="ARBA" id="ARBA00008779"/>
    </source>
</evidence>
<feature type="region of interest" description="Disordered" evidence="5">
    <location>
        <begin position="592"/>
        <end position="615"/>
    </location>
</feature>
<feature type="signal peptide" evidence="6">
    <location>
        <begin position="1"/>
        <end position="20"/>
    </location>
</feature>
<dbReference type="InterPro" id="IPR017850">
    <property type="entry name" value="Alkaline_phosphatase_core_sf"/>
</dbReference>
<keyword evidence="6" id="KW-0732">Signal</keyword>
<accession>A0AAD3GZZ3</accession>
<dbReference type="PANTHER" id="PTHR42693">
    <property type="entry name" value="ARYLSULFATASE FAMILY MEMBER"/>
    <property type="match status" value="1"/>
</dbReference>
<dbReference type="AlphaFoldDB" id="A0AAD3GZZ3"/>
<dbReference type="Gene3D" id="3.40.720.10">
    <property type="entry name" value="Alkaline Phosphatase, subunit A"/>
    <property type="match status" value="1"/>
</dbReference>
<keyword evidence="9" id="KW-1185">Reference proteome</keyword>
<dbReference type="InterPro" id="IPR024607">
    <property type="entry name" value="Sulfatase_CS"/>
</dbReference>
<evidence type="ECO:0000256" key="2">
    <source>
        <dbReference type="ARBA" id="ARBA00022723"/>
    </source>
</evidence>
<dbReference type="SUPFAM" id="SSF53649">
    <property type="entry name" value="Alkaline phosphatase-like"/>
    <property type="match status" value="1"/>
</dbReference>
<comment type="caution">
    <text evidence="8">The sequence shown here is derived from an EMBL/GenBank/DDBJ whole genome shotgun (WGS) entry which is preliminary data.</text>
</comment>
<evidence type="ECO:0000256" key="5">
    <source>
        <dbReference type="SAM" id="MobiDB-lite"/>
    </source>
</evidence>
<dbReference type="PANTHER" id="PTHR42693:SF53">
    <property type="entry name" value="ENDO-4-O-SULFATASE"/>
    <property type="match status" value="1"/>
</dbReference>
<proteinExistence type="inferred from homology"/>
<keyword evidence="3" id="KW-0378">Hydrolase</keyword>
<evidence type="ECO:0000259" key="7">
    <source>
        <dbReference type="Pfam" id="PF00884"/>
    </source>
</evidence>
<gene>
    <name evidence="8" type="ORF">CTEN210_02016</name>
</gene>
<evidence type="ECO:0000256" key="3">
    <source>
        <dbReference type="ARBA" id="ARBA00022801"/>
    </source>
</evidence>
<evidence type="ECO:0000256" key="6">
    <source>
        <dbReference type="SAM" id="SignalP"/>
    </source>
</evidence>
<dbReference type="InterPro" id="IPR050738">
    <property type="entry name" value="Sulfatase"/>
</dbReference>
<dbReference type="GO" id="GO:0004065">
    <property type="term" value="F:arylsulfatase activity"/>
    <property type="evidence" value="ECO:0007669"/>
    <property type="project" value="TreeGrafter"/>
</dbReference>
<keyword evidence="4" id="KW-0106">Calcium</keyword>